<feature type="domain" description="DUS-like FMN-binding" evidence="6">
    <location>
        <begin position="14"/>
        <end position="304"/>
    </location>
</feature>
<keyword evidence="2" id="KW-0285">Flavoprotein</keyword>
<evidence type="ECO:0000256" key="1">
    <source>
        <dbReference type="ARBA" id="ARBA00001917"/>
    </source>
</evidence>
<dbReference type="HOGENOM" id="CLU_013299_0_3_2"/>
<keyword evidence="5" id="KW-0560">Oxidoreductase</keyword>
<keyword evidence="8" id="KW-1185">Reference proteome</keyword>
<dbReference type="PIRSF" id="PIRSF006621">
    <property type="entry name" value="Dus"/>
    <property type="match status" value="1"/>
</dbReference>
<reference evidence="8" key="1">
    <citation type="submission" date="2012-02" db="EMBL/GenBank/DDBJ databases">
        <title>Complete sequence of chromosome of Methanomethylovorans hollandica DSM 15978.</title>
        <authorList>
            <person name="Lucas S."/>
            <person name="Copeland A."/>
            <person name="Lapidus A."/>
            <person name="Glavina del Rio T."/>
            <person name="Dalin E."/>
            <person name="Tice H."/>
            <person name="Bruce D."/>
            <person name="Goodwin L."/>
            <person name="Pitluck S."/>
            <person name="Peters L."/>
            <person name="Mikhailova N."/>
            <person name="Held B."/>
            <person name="Kyrpides N."/>
            <person name="Mavromatis K."/>
            <person name="Ivanova N."/>
            <person name="Brettin T."/>
            <person name="Detter J.C."/>
            <person name="Han C."/>
            <person name="Larimer F."/>
            <person name="Land M."/>
            <person name="Hauser L."/>
            <person name="Markowitz V."/>
            <person name="Cheng J.-F."/>
            <person name="Hugenholtz P."/>
            <person name="Woyke T."/>
            <person name="Wu D."/>
            <person name="Spring S."/>
            <person name="Schroeder M."/>
            <person name="Brambilla E."/>
            <person name="Klenk H.-P."/>
            <person name="Eisen J.A."/>
        </authorList>
    </citation>
    <scope>NUCLEOTIDE SEQUENCE [LARGE SCALE GENOMIC DNA]</scope>
    <source>
        <strain evidence="8">DSM 15978 / NBRC 107637 / DMS1</strain>
    </source>
</reference>
<dbReference type="InterPro" id="IPR018517">
    <property type="entry name" value="tRNA_hU_synthase_CS"/>
</dbReference>
<proteinExistence type="predicted"/>
<dbReference type="PROSITE" id="PS01136">
    <property type="entry name" value="UPF0034"/>
    <property type="match status" value="1"/>
</dbReference>
<dbReference type="AlphaFoldDB" id="L0L2Q0"/>
<sequence length="329" mass="36152">MKIGNVKINGHLFLAPMADVTNPAFRMLCKKHGAALTYSEMISADAVLHGNIRTANRGLSSEEEKPFAIQLFGNSAATIVNASSIIEERFCPDIIDLNFGCPAKVLVKDGSGSALLDFPEKIREIVSAVSGKVDAPVTAKIRVLHDMEKTLDIARVIEEAGAGAITVHGRTQAQQYAGKAEHEYARKIKNELSIPVIANGDISNGHSAKHVLEYTGCDALMVGRASMGNPHIFTEISHFLRTGEQLPTDECTQRLADFKEYVRLLELYGLEEYVDIRMHARWFTRGIKGGRHVRQGISGTREKKSIIRLMESLCAQLPSKATNNDFHGK</sequence>
<dbReference type="InterPro" id="IPR035587">
    <property type="entry name" value="DUS-like_FMN-bd"/>
</dbReference>
<evidence type="ECO:0000256" key="5">
    <source>
        <dbReference type="ARBA" id="ARBA00023002"/>
    </source>
</evidence>
<dbReference type="SUPFAM" id="SSF51395">
    <property type="entry name" value="FMN-linked oxidoreductases"/>
    <property type="match status" value="1"/>
</dbReference>
<dbReference type="NCBIfam" id="TIGR00737">
    <property type="entry name" value="nifR3_yhdG"/>
    <property type="match status" value="1"/>
</dbReference>
<gene>
    <name evidence="7" type="ordered locus">Metho_2437</name>
</gene>
<organism evidence="7 8">
    <name type="scientific">Methanomethylovorans hollandica (strain DSM 15978 / NBRC 107637 / DMS1)</name>
    <dbReference type="NCBI Taxonomy" id="867904"/>
    <lineage>
        <taxon>Archaea</taxon>
        <taxon>Methanobacteriati</taxon>
        <taxon>Methanobacteriota</taxon>
        <taxon>Stenosarchaea group</taxon>
        <taxon>Methanomicrobia</taxon>
        <taxon>Methanosarcinales</taxon>
        <taxon>Methanosarcinaceae</taxon>
        <taxon>Methanomethylovorans</taxon>
    </lineage>
</organism>
<dbReference type="PANTHER" id="PTHR11082">
    <property type="entry name" value="TRNA-DIHYDROURIDINE SYNTHASE"/>
    <property type="match status" value="1"/>
</dbReference>
<name>L0L2Q0_METHD</name>
<dbReference type="GO" id="GO:0017150">
    <property type="term" value="F:tRNA dihydrouridine synthase activity"/>
    <property type="evidence" value="ECO:0007669"/>
    <property type="project" value="InterPro"/>
</dbReference>
<dbReference type="InterPro" id="IPR013785">
    <property type="entry name" value="Aldolase_TIM"/>
</dbReference>
<dbReference type="Gene3D" id="3.20.20.70">
    <property type="entry name" value="Aldolase class I"/>
    <property type="match status" value="1"/>
</dbReference>
<keyword evidence="3" id="KW-0288">FMN</keyword>
<protein>
    <submittedName>
        <fullName evidence="7">Putative TIM-barrel protein, nifR3 family</fullName>
    </submittedName>
</protein>
<keyword evidence="4" id="KW-0819">tRNA processing</keyword>
<dbReference type="PANTHER" id="PTHR11082:SF25">
    <property type="entry name" value="DUS-LIKE FMN-BINDING DOMAIN-CONTAINING PROTEIN"/>
    <property type="match status" value="1"/>
</dbReference>
<evidence type="ECO:0000256" key="4">
    <source>
        <dbReference type="ARBA" id="ARBA00022694"/>
    </source>
</evidence>
<dbReference type="KEGG" id="mhz:Metho_2437"/>
<dbReference type="RefSeq" id="WP_015325744.1">
    <property type="nucleotide sequence ID" value="NC_019977.1"/>
</dbReference>
<evidence type="ECO:0000259" key="6">
    <source>
        <dbReference type="Pfam" id="PF01207"/>
    </source>
</evidence>
<evidence type="ECO:0000256" key="3">
    <source>
        <dbReference type="ARBA" id="ARBA00022643"/>
    </source>
</evidence>
<evidence type="ECO:0000313" key="7">
    <source>
        <dbReference type="EMBL" id="AGB50579.1"/>
    </source>
</evidence>
<dbReference type="InterPro" id="IPR004652">
    <property type="entry name" value="DusB-like"/>
</dbReference>
<dbReference type="GeneID" id="14408516"/>
<dbReference type="InterPro" id="IPR001269">
    <property type="entry name" value="DUS_fam"/>
</dbReference>
<dbReference type="Pfam" id="PF01207">
    <property type="entry name" value="Dus"/>
    <property type="match status" value="1"/>
</dbReference>
<evidence type="ECO:0000256" key="2">
    <source>
        <dbReference type="ARBA" id="ARBA00022630"/>
    </source>
</evidence>
<evidence type="ECO:0000313" key="8">
    <source>
        <dbReference type="Proteomes" id="UP000010866"/>
    </source>
</evidence>
<dbReference type="CDD" id="cd02801">
    <property type="entry name" value="DUS_like_FMN"/>
    <property type="match status" value="1"/>
</dbReference>
<dbReference type="GO" id="GO:0050660">
    <property type="term" value="F:flavin adenine dinucleotide binding"/>
    <property type="evidence" value="ECO:0007669"/>
    <property type="project" value="InterPro"/>
</dbReference>
<comment type="cofactor">
    <cofactor evidence="1">
        <name>FMN</name>
        <dbReference type="ChEBI" id="CHEBI:58210"/>
    </cofactor>
</comment>
<dbReference type="STRING" id="867904.Metho_2437"/>
<dbReference type="Proteomes" id="UP000010866">
    <property type="component" value="Chromosome"/>
</dbReference>
<accession>L0L2Q0</accession>
<dbReference type="OrthoDB" id="131706at2157"/>
<dbReference type="EMBL" id="CP003362">
    <property type="protein sequence ID" value="AGB50579.1"/>
    <property type="molecule type" value="Genomic_DNA"/>
</dbReference>